<gene>
    <name evidence="2" type="primary">PARPA_02786.1 scaffold 5272</name>
</gene>
<dbReference type="Proteomes" id="UP000054107">
    <property type="component" value="Unassembled WGS sequence"/>
</dbReference>
<name>A0A0B7MW14_9FUNG</name>
<reference evidence="2 3" key="1">
    <citation type="submission" date="2014-09" db="EMBL/GenBank/DDBJ databases">
        <authorList>
            <person name="Ellenberger Sabrina"/>
        </authorList>
    </citation>
    <scope>NUCLEOTIDE SEQUENCE [LARGE SCALE GENOMIC DNA]</scope>
    <source>
        <strain evidence="2 3">CBS 412.66</strain>
    </source>
</reference>
<evidence type="ECO:0000313" key="2">
    <source>
        <dbReference type="EMBL" id="CEP09307.1"/>
    </source>
</evidence>
<accession>A0A0B7MW14</accession>
<evidence type="ECO:0000313" key="3">
    <source>
        <dbReference type="Proteomes" id="UP000054107"/>
    </source>
</evidence>
<protein>
    <submittedName>
        <fullName evidence="2">Uncharacterized protein</fullName>
    </submittedName>
</protein>
<feature type="region of interest" description="Disordered" evidence="1">
    <location>
        <begin position="42"/>
        <end position="77"/>
    </location>
</feature>
<evidence type="ECO:0000256" key="1">
    <source>
        <dbReference type="SAM" id="MobiDB-lite"/>
    </source>
</evidence>
<organism evidence="2 3">
    <name type="scientific">Parasitella parasitica</name>
    <dbReference type="NCBI Taxonomy" id="35722"/>
    <lineage>
        <taxon>Eukaryota</taxon>
        <taxon>Fungi</taxon>
        <taxon>Fungi incertae sedis</taxon>
        <taxon>Mucoromycota</taxon>
        <taxon>Mucoromycotina</taxon>
        <taxon>Mucoromycetes</taxon>
        <taxon>Mucorales</taxon>
        <taxon>Mucorineae</taxon>
        <taxon>Mucoraceae</taxon>
        <taxon>Parasitella</taxon>
    </lineage>
</organism>
<dbReference type="AlphaFoldDB" id="A0A0B7MW14"/>
<keyword evidence="3" id="KW-1185">Reference proteome</keyword>
<feature type="compositionally biased region" description="Acidic residues" evidence="1">
    <location>
        <begin position="44"/>
        <end position="77"/>
    </location>
</feature>
<proteinExistence type="predicted"/>
<dbReference type="EMBL" id="LN721335">
    <property type="protein sequence ID" value="CEP09307.1"/>
    <property type="molecule type" value="Genomic_DNA"/>
</dbReference>
<sequence length="77" mass="8843">MVIEYSRTPSNAMSNIKKGRKKNTIIKKTNIDEYVSTVIPCLDSENEDKSEDEDSGDENLDNDTDDENQEDQEDEKQ</sequence>
<feature type="region of interest" description="Disordered" evidence="1">
    <location>
        <begin position="1"/>
        <end position="21"/>
    </location>
</feature>